<dbReference type="EMBL" id="JADGJQ010000011">
    <property type="protein sequence ID" value="KAJ3181796.1"/>
    <property type="molecule type" value="Genomic_DNA"/>
</dbReference>
<evidence type="ECO:0000313" key="3">
    <source>
        <dbReference type="Proteomes" id="UP001212152"/>
    </source>
</evidence>
<feature type="region of interest" description="Disordered" evidence="1">
    <location>
        <begin position="252"/>
        <end position="271"/>
    </location>
</feature>
<evidence type="ECO:0000256" key="1">
    <source>
        <dbReference type="SAM" id="MobiDB-lite"/>
    </source>
</evidence>
<name>A0AAD5TQH8_9FUNG</name>
<protein>
    <submittedName>
        <fullName evidence="2">Uncharacterized protein</fullName>
    </submittedName>
</protein>
<sequence length="271" mass="29036">MYVCSSPSSLSALSSSPLPPAAASSSHRQSSSSTNLLFPKPSAPRPILLHPSAAKHTHRHNSTRRIHFQPPSPLALSFLPPTRPSAHPLLLTNPHPTSRHHAFDTDPADLSPPHPPLPLIAPHAEATAAATGEDDAGAGVTTPVIVRIDAFVHVASVVGGLFIAARDAHKLALVPAGEADTVYGPVQRYSSVQALFFGRATMIHNVYELPRAFERHPQYAQGIVGADTLRSLGFTVAVDNCGMVRLHDPERSEYYADSDDDDRDGDVEDEE</sequence>
<feature type="region of interest" description="Disordered" evidence="1">
    <location>
        <begin position="1"/>
        <end position="116"/>
    </location>
</feature>
<feature type="compositionally biased region" description="Low complexity" evidence="1">
    <location>
        <begin position="1"/>
        <end position="33"/>
    </location>
</feature>
<keyword evidence="3" id="KW-1185">Reference proteome</keyword>
<organism evidence="2 3">
    <name type="scientific">Geranomyces variabilis</name>
    <dbReference type="NCBI Taxonomy" id="109894"/>
    <lineage>
        <taxon>Eukaryota</taxon>
        <taxon>Fungi</taxon>
        <taxon>Fungi incertae sedis</taxon>
        <taxon>Chytridiomycota</taxon>
        <taxon>Chytridiomycota incertae sedis</taxon>
        <taxon>Chytridiomycetes</taxon>
        <taxon>Spizellomycetales</taxon>
        <taxon>Powellomycetaceae</taxon>
        <taxon>Geranomyces</taxon>
    </lineage>
</organism>
<comment type="caution">
    <text evidence="2">The sequence shown here is derived from an EMBL/GenBank/DDBJ whole genome shotgun (WGS) entry which is preliminary data.</text>
</comment>
<feature type="compositionally biased region" description="Acidic residues" evidence="1">
    <location>
        <begin position="256"/>
        <end position="271"/>
    </location>
</feature>
<dbReference type="Proteomes" id="UP001212152">
    <property type="component" value="Unassembled WGS sequence"/>
</dbReference>
<accession>A0AAD5TQH8</accession>
<reference evidence="2" key="1">
    <citation type="submission" date="2020-05" db="EMBL/GenBank/DDBJ databases">
        <title>Phylogenomic resolution of chytrid fungi.</title>
        <authorList>
            <person name="Stajich J.E."/>
            <person name="Amses K."/>
            <person name="Simmons R."/>
            <person name="Seto K."/>
            <person name="Myers J."/>
            <person name="Bonds A."/>
            <person name="Quandt C.A."/>
            <person name="Barry K."/>
            <person name="Liu P."/>
            <person name="Grigoriev I."/>
            <person name="Longcore J.E."/>
            <person name="James T.Y."/>
        </authorList>
    </citation>
    <scope>NUCLEOTIDE SEQUENCE</scope>
    <source>
        <strain evidence="2">JEL0379</strain>
    </source>
</reference>
<feature type="compositionally biased region" description="Basic residues" evidence="1">
    <location>
        <begin position="53"/>
        <end position="67"/>
    </location>
</feature>
<proteinExistence type="predicted"/>
<gene>
    <name evidence="2" type="ORF">HDU87_000814</name>
</gene>
<evidence type="ECO:0000313" key="2">
    <source>
        <dbReference type="EMBL" id="KAJ3181796.1"/>
    </source>
</evidence>
<dbReference type="AlphaFoldDB" id="A0AAD5TQH8"/>